<proteinExistence type="predicted"/>
<name>A0A816W957_9BILA</name>
<evidence type="ECO:0000313" key="2">
    <source>
        <dbReference type="EMBL" id="CAF4247566.1"/>
    </source>
</evidence>
<dbReference type="AlphaFoldDB" id="A0A816W957"/>
<dbReference type="EMBL" id="CAJOBF010008064">
    <property type="protein sequence ID" value="CAF4247566.1"/>
    <property type="molecule type" value="Genomic_DNA"/>
</dbReference>
<protein>
    <submittedName>
        <fullName evidence="1">Uncharacterized protein</fullName>
    </submittedName>
</protein>
<dbReference type="Proteomes" id="UP000663887">
    <property type="component" value="Unassembled WGS sequence"/>
</dbReference>
<accession>A0A816W957</accession>
<evidence type="ECO:0000313" key="1">
    <source>
        <dbReference type="EMBL" id="CAF2134522.1"/>
    </source>
</evidence>
<reference evidence="1" key="1">
    <citation type="submission" date="2021-02" db="EMBL/GenBank/DDBJ databases">
        <authorList>
            <person name="Nowell W R."/>
        </authorList>
    </citation>
    <scope>NUCLEOTIDE SEQUENCE</scope>
</reference>
<gene>
    <name evidence="2" type="ORF">UXM345_LOCUS30539</name>
    <name evidence="1" type="ORF">XDN619_LOCUS25405</name>
</gene>
<evidence type="ECO:0000313" key="3">
    <source>
        <dbReference type="Proteomes" id="UP000663887"/>
    </source>
</evidence>
<comment type="caution">
    <text evidence="1">The sequence shown here is derived from an EMBL/GenBank/DDBJ whole genome shotgun (WGS) entry which is preliminary data.</text>
</comment>
<organism evidence="1 3">
    <name type="scientific">Rotaria magnacalcarata</name>
    <dbReference type="NCBI Taxonomy" id="392030"/>
    <lineage>
        <taxon>Eukaryota</taxon>
        <taxon>Metazoa</taxon>
        <taxon>Spiralia</taxon>
        <taxon>Gnathifera</taxon>
        <taxon>Rotifera</taxon>
        <taxon>Eurotatoria</taxon>
        <taxon>Bdelloidea</taxon>
        <taxon>Philodinida</taxon>
        <taxon>Philodinidae</taxon>
        <taxon>Rotaria</taxon>
    </lineage>
</organism>
<sequence length="78" mass="9086">MLSDLGENPKKTKGLFLIKEKATMKILFDETNRRFAQAVLEFDNDEEIDLKARNMKSVDVGVIFSRENQKSLPKRRKN</sequence>
<dbReference type="EMBL" id="CAJNRG010011715">
    <property type="protein sequence ID" value="CAF2134522.1"/>
    <property type="molecule type" value="Genomic_DNA"/>
</dbReference>
<dbReference type="Proteomes" id="UP000663842">
    <property type="component" value="Unassembled WGS sequence"/>
</dbReference>